<comment type="caution">
    <text evidence="8">The sequence shown here is derived from an EMBL/GenBank/DDBJ whole genome shotgun (WGS) entry which is preliminary data.</text>
</comment>
<dbReference type="InterPro" id="IPR015422">
    <property type="entry name" value="PyrdxlP-dep_Trfase_small"/>
</dbReference>
<gene>
    <name evidence="8" type="ORF">UY67_C0006G0015</name>
</gene>
<dbReference type="Proteomes" id="UP000034273">
    <property type="component" value="Unassembled WGS sequence"/>
</dbReference>
<evidence type="ECO:0000313" key="9">
    <source>
        <dbReference type="Proteomes" id="UP000034273"/>
    </source>
</evidence>
<protein>
    <recommendedName>
        <fullName evidence="6">Aminotransferase</fullName>
        <ecNumber evidence="6">2.6.1.-</ecNumber>
    </recommendedName>
</protein>
<dbReference type="AlphaFoldDB" id="A0A0G1X0Y9"/>
<dbReference type="CDD" id="cd00609">
    <property type="entry name" value="AAT_like"/>
    <property type="match status" value="1"/>
</dbReference>
<dbReference type="InterPro" id="IPR015421">
    <property type="entry name" value="PyrdxlP-dep_Trfase_major"/>
</dbReference>
<evidence type="ECO:0000256" key="5">
    <source>
        <dbReference type="ARBA" id="ARBA00022898"/>
    </source>
</evidence>
<keyword evidence="3 6" id="KW-0032">Aminotransferase</keyword>
<dbReference type="Pfam" id="PF00155">
    <property type="entry name" value="Aminotran_1_2"/>
    <property type="match status" value="1"/>
</dbReference>
<dbReference type="InterPro" id="IPR050596">
    <property type="entry name" value="AspAT/PAT-like"/>
</dbReference>
<evidence type="ECO:0000256" key="2">
    <source>
        <dbReference type="ARBA" id="ARBA00007441"/>
    </source>
</evidence>
<dbReference type="STRING" id="1618671.UY67_C0006G0015"/>
<accession>A0A0G1X0Y9</accession>
<dbReference type="EC" id="2.6.1.-" evidence="6"/>
<proteinExistence type="inferred from homology"/>
<comment type="similarity">
    <text evidence="2 6">Belongs to the class-I pyridoxal-phosphate-dependent aminotransferase family.</text>
</comment>
<evidence type="ECO:0000313" key="8">
    <source>
        <dbReference type="EMBL" id="KKW24560.1"/>
    </source>
</evidence>
<dbReference type="Gene3D" id="3.90.1150.10">
    <property type="entry name" value="Aspartate Aminotransferase, domain 1"/>
    <property type="match status" value="1"/>
</dbReference>
<feature type="domain" description="Aminotransferase class I/classII large" evidence="7">
    <location>
        <begin position="64"/>
        <end position="376"/>
    </location>
</feature>
<name>A0A0G1X0Y9_9BACT</name>
<dbReference type="PANTHER" id="PTHR46383:SF1">
    <property type="entry name" value="ASPARTATE AMINOTRANSFERASE"/>
    <property type="match status" value="1"/>
</dbReference>
<sequence length="384" mass="43701">MRKTLPLSQLVEAIAEASSIRYNNLVYELQRKKKDVIVLSLGESFFDIPFYSFTDLDYVRGYHYSHSRGIFELREKISRFYEKQYGVSSDPNTEVLVTAGSKAVIYMALRTILCPDDEVIIFEPAWVSYTEQVRLSYAVPMMVPHYEGVADINKYVTERTKAVIINNPNNPSGKVYSKKELKQLYDFAKRRGLYILSDEAYSDFVDEEPFHSMAIFDKKKERVIVVNSLSKNMGMSGLRIGYVIANEKIINAILKLNQHIITCPATLVELYVIKYLDAILKKTFPQIKKLLSLRKEIGRYMDSIGLERLPGTGTFYFTVSIVPSKLSSEEFATRLLKEDHVATVPGLGYGKSLDSFLRVGIGTESPERIKKGLDAIRTLITKTS</sequence>
<dbReference type="GO" id="GO:0006520">
    <property type="term" value="P:amino acid metabolic process"/>
    <property type="evidence" value="ECO:0007669"/>
    <property type="project" value="InterPro"/>
</dbReference>
<comment type="cofactor">
    <cofactor evidence="1 6">
        <name>pyridoxal 5'-phosphate</name>
        <dbReference type="ChEBI" id="CHEBI:597326"/>
    </cofactor>
</comment>
<evidence type="ECO:0000256" key="3">
    <source>
        <dbReference type="ARBA" id="ARBA00022576"/>
    </source>
</evidence>
<dbReference type="EMBL" id="LCQW01000006">
    <property type="protein sequence ID" value="KKW24560.1"/>
    <property type="molecule type" value="Genomic_DNA"/>
</dbReference>
<dbReference type="InterPro" id="IPR004838">
    <property type="entry name" value="NHTrfase_class1_PyrdxlP-BS"/>
</dbReference>
<organism evidence="8 9">
    <name type="scientific">Candidatus Kaiserbacteria bacterium GW2011_GWA2_52_12</name>
    <dbReference type="NCBI Taxonomy" id="1618671"/>
    <lineage>
        <taxon>Bacteria</taxon>
        <taxon>Candidatus Kaiseribacteriota</taxon>
    </lineage>
</organism>
<keyword evidence="4 6" id="KW-0808">Transferase</keyword>
<dbReference type="SUPFAM" id="SSF53383">
    <property type="entry name" value="PLP-dependent transferases"/>
    <property type="match status" value="1"/>
</dbReference>
<reference evidence="8 9" key="1">
    <citation type="journal article" date="2015" name="Nature">
        <title>rRNA introns, odd ribosomes, and small enigmatic genomes across a large radiation of phyla.</title>
        <authorList>
            <person name="Brown C.T."/>
            <person name="Hug L.A."/>
            <person name="Thomas B.C."/>
            <person name="Sharon I."/>
            <person name="Castelle C.J."/>
            <person name="Singh A."/>
            <person name="Wilkins M.J."/>
            <person name="Williams K.H."/>
            <person name="Banfield J.F."/>
        </authorList>
    </citation>
    <scope>NUCLEOTIDE SEQUENCE [LARGE SCALE GENOMIC DNA]</scope>
</reference>
<dbReference type="InterPro" id="IPR004839">
    <property type="entry name" value="Aminotransferase_I/II_large"/>
</dbReference>
<evidence type="ECO:0000256" key="4">
    <source>
        <dbReference type="ARBA" id="ARBA00022679"/>
    </source>
</evidence>
<dbReference type="GO" id="GO:0008483">
    <property type="term" value="F:transaminase activity"/>
    <property type="evidence" value="ECO:0007669"/>
    <property type="project" value="UniProtKB-KW"/>
</dbReference>
<evidence type="ECO:0000259" key="7">
    <source>
        <dbReference type="Pfam" id="PF00155"/>
    </source>
</evidence>
<dbReference type="PANTHER" id="PTHR46383">
    <property type="entry name" value="ASPARTATE AMINOTRANSFERASE"/>
    <property type="match status" value="1"/>
</dbReference>
<dbReference type="PROSITE" id="PS00105">
    <property type="entry name" value="AA_TRANSFER_CLASS_1"/>
    <property type="match status" value="1"/>
</dbReference>
<dbReference type="Gene3D" id="3.40.640.10">
    <property type="entry name" value="Type I PLP-dependent aspartate aminotransferase-like (Major domain)"/>
    <property type="match status" value="1"/>
</dbReference>
<evidence type="ECO:0000256" key="1">
    <source>
        <dbReference type="ARBA" id="ARBA00001933"/>
    </source>
</evidence>
<dbReference type="GO" id="GO:0030170">
    <property type="term" value="F:pyridoxal phosphate binding"/>
    <property type="evidence" value="ECO:0007669"/>
    <property type="project" value="InterPro"/>
</dbReference>
<keyword evidence="5" id="KW-0663">Pyridoxal phosphate</keyword>
<dbReference type="InterPro" id="IPR015424">
    <property type="entry name" value="PyrdxlP-dep_Trfase"/>
</dbReference>
<evidence type="ECO:0000256" key="6">
    <source>
        <dbReference type="RuleBase" id="RU000481"/>
    </source>
</evidence>